<comment type="caution">
    <text evidence="1">The sequence shown here is derived from an EMBL/GenBank/DDBJ whole genome shotgun (WGS) entry which is preliminary data.</text>
</comment>
<dbReference type="NCBIfam" id="TIGR02453">
    <property type="entry name" value="TIGR02453 family protein"/>
    <property type="match status" value="1"/>
</dbReference>
<evidence type="ECO:0000313" key="2">
    <source>
        <dbReference type="Proteomes" id="UP001208041"/>
    </source>
</evidence>
<accession>A0AAE3J2Z8</accession>
<dbReference type="InterPro" id="IPR015996">
    <property type="entry name" value="UCP028451"/>
</dbReference>
<keyword evidence="2" id="KW-1185">Reference proteome</keyword>
<organism evidence="1 2">
    <name type="scientific">Halocynthiibacter halioticoli</name>
    <dbReference type="NCBI Taxonomy" id="2986804"/>
    <lineage>
        <taxon>Bacteria</taxon>
        <taxon>Pseudomonadati</taxon>
        <taxon>Pseudomonadota</taxon>
        <taxon>Alphaproteobacteria</taxon>
        <taxon>Rhodobacterales</taxon>
        <taxon>Paracoccaceae</taxon>
        <taxon>Halocynthiibacter</taxon>
    </lineage>
</organism>
<proteinExistence type="predicted"/>
<dbReference type="Proteomes" id="UP001208041">
    <property type="component" value="Unassembled WGS sequence"/>
</dbReference>
<dbReference type="PANTHER" id="PTHR36452">
    <property type="entry name" value="CHROMOSOME 12, WHOLE GENOME SHOTGUN SEQUENCE"/>
    <property type="match status" value="1"/>
</dbReference>
<dbReference type="RefSeq" id="WP_263953182.1">
    <property type="nucleotide sequence ID" value="NZ_JAOYFC010000001.1"/>
</dbReference>
<dbReference type="AlphaFoldDB" id="A0AAE3J2Z8"/>
<name>A0AAE3J2Z8_9RHOB</name>
<dbReference type="PIRSF" id="PIRSF028451">
    <property type="entry name" value="UCP028451"/>
    <property type="match status" value="1"/>
</dbReference>
<dbReference type="PANTHER" id="PTHR36452:SF1">
    <property type="entry name" value="DUF2461 DOMAIN-CONTAINING PROTEIN"/>
    <property type="match status" value="1"/>
</dbReference>
<evidence type="ECO:0000313" key="1">
    <source>
        <dbReference type="EMBL" id="MCV6824372.1"/>
    </source>
</evidence>
<sequence length="238" mass="26456">MFSGFSPELFEFLRELEQNNSKDWFDANRKTYEFHFKQAAQDFIAAISPKMAALQPPLQAIPKVNGSLRRINRDIRFSKDKTPYHPHMHLVFWAGDHPNRSAGMHFVLKGNGLGFGAGYFGMVPVVLARYRKAVCDDDARQNLEAALAAAADAGSKLEPPSLARVPRGLATYGPEAEFLKHKAIVARTFDDVPYGTWIKDGDETIAQFMALTKAHMPLISWLADLDGPENGSAPDVPR</sequence>
<dbReference type="InterPro" id="IPR012808">
    <property type="entry name" value="CHP02453"/>
</dbReference>
<dbReference type="EMBL" id="JAOYFC010000001">
    <property type="protein sequence ID" value="MCV6824372.1"/>
    <property type="molecule type" value="Genomic_DNA"/>
</dbReference>
<dbReference type="Pfam" id="PF09365">
    <property type="entry name" value="DUF2461"/>
    <property type="match status" value="1"/>
</dbReference>
<protein>
    <submittedName>
        <fullName evidence="1">DUF2461 domain-containing protein</fullName>
    </submittedName>
</protein>
<reference evidence="1" key="1">
    <citation type="submission" date="2022-10" db="EMBL/GenBank/DDBJ databases">
        <authorList>
            <person name="Yue Y."/>
        </authorList>
    </citation>
    <scope>NUCLEOTIDE SEQUENCE</scope>
    <source>
        <strain evidence="1">Z654</strain>
    </source>
</reference>
<gene>
    <name evidence="1" type="ORF">OH136_07360</name>
</gene>